<evidence type="ECO:0000256" key="1">
    <source>
        <dbReference type="SAM" id="Phobius"/>
    </source>
</evidence>
<dbReference type="EMBL" id="JACIEZ010000002">
    <property type="protein sequence ID" value="MBB4064520.1"/>
    <property type="molecule type" value="Genomic_DNA"/>
</dbReference>
<comment type="caution">
    <text evidence="2">The sequence shown here is derived from an EMBL/GenBank/DDBJ whole genome shotgun (WGS) entry which is preliminary data.</text>
</comment>
<keyword evidence="1" id="KW-1133">Transmembrane helix</keyword>
<sequence length="66" mass="6721">MIRLAAVLYILTATVFAGSAVIAVLTMHLMAPAQIGGAFLAGLVLAAPVSVLVARNIYNALNGRGI</sequence>
<keyword evidence="2" id="KW-0830">Ubiquinone</keyword>
<name>A0A7W6NJK8_9HYPH</name>
<dbReference type="RefSeq" id="WP_183365740.1">
    <property type="nucleotide sequence ID" value="NZ_JACIEZ010000002.1"/>
</dbReference>
<reference evidence="2 3" key="1">
    <citation type="submission" date="2020-08" db="EMBL/GenBank/DDBJ databases">
        <title>Genomic Encyclopedia of Type Strains, Phase IV (KMG-IV): sequencing the most valuable type-strain genomes for metagenomic binning, comparative biology and taxonomic classification.</title>
        <authorList>
            <person name="Goeker M."/>
        </authorList>
    </citation>
    <scope>NUCLEOTIDE SEQUENCE [LARGE SCALE GENOMIC DNA]</scope>
    <source>
        <strain evidence="2 3">DSM 29853</strain>
    </source>
</reference>
<keyword evidence="1" id="KW-0472">Membrane</keyword>
<organism evidence="2 3">
    <name type="scientific">Gellertiella hungarica</name>
    <dbReference type="NCBI Taxonomy" id="1572859"/>
    <lineage>
        <taxon>Bacteria</taxon>
        <taxon>Pseudomonadati</taxon>
        <taxon>Pseudomonadota</taxon>
        <taxon>Alphaproteobacteria</taxon>
        <taxon>Hyphomicrobiales</taxon>
        <taxon>Rhizobiaceae</taxon>
        <taxon>Gellertiella</taxon>
    </lineage>
</organism>
<evidence type="ECO:0000313" key="2">
    <source>
        <dbReference type="EMBL" id="MBB4064520.1"/>
    </source>
</evidence>
<feature type="transmembrane region" description="Helical" evidence="1">
    <location>
        <begin position="33"/>
        <end position="54"/>
    </location>
</feature>
<proteinExistence type="predicted"/>
<protein>
    <submittedName>
        <fullName evidence="2">Na+-transporting NADH:ubiquinone oxidoreductase subunit NqrB</fullName>
    </submittedName>
</protein>
<dbReference type="Proteomes" id="UP000528286">
    <property type="component" value="Unassembled WGS sequence"/>
</dbReference>
<gene>
    <name evidence="2" type="ORF">GGR23_001697</name>
</gene>
<accession>A0A7W6NJK8</accession>
<keyword evidence="3" id="KW-1185">Reference proteome</keyword>
<evidence type="ECO:0000313" key="3">
    <source>
        <dbReference type="Proteomes" id="UP000528286"/>
    </source>
</evidence>
<keyword evidence="1" id="KW-0812">Transmembrane</keyword>
<dbReference type="AlphaFoldDB" id="A0A7W6NJK8"/>